<feature type="transmembrane region" description="Helical" evidence="1">
    <location>
        <begin position="13"/>
        <end position="33"/>
    </location>
</feature>
<dbReference type="HOGENOM" id="CLU_1812429_0_0_9"/>
<name>A0A0H2YPF2_CLOP1</name>
<dbReference type="RefSeq" id="WP_003458702.1">
    <property type="nucleotide sequence ID" value="NC_008261.1"/>
</dbReference>
<dbReference type="STRING" id="195103.CPF_2096"/>
<evidence type="ECO:0000256" key="1">
    <source>
        <dbReference type="SAM" id="Phobius"/>
    </source>
</evidence>
<protein>
    <submittedName>
        <fullName evidence="2">Type IV pilin</fullName>
    </submittedName>
</protein>
<dbReference type="GeneID" id="93001623"/>
<accession>A0A0H2YPF2</accession>
<dbReference type="KEGG" id="cpf:CPF_2096"/>
<organism evidence="2 3">
    <name type="scientific">Clostridium perfringens (strain ATCC 13124 / DSM 756 / JCM 1290 / NCIMB 6125 / NCTC 8237 / Type A)</name>
    <dbReference type="NCBI Taxonomy" id="195103"/>
    <lineage>
        <taxon>Bacteria</taxon>
        <taxon>Bacillati</taxon>
        <taxon>Bacillota</taxon>
        <taxon>Clostridia</taxon>
        <taxon>Eubacteriales</taxon>
        <taxon>Clostridiaceae</taxon>
        <taxon>Clostridium</taxon>
    </lineage>
</organism>
<proteinExistence type="predicted"/>
<dbReference type="Pfam" id="PF07963">
    <property type="entry name" value="N_methyl"/>
    <property type="match status" value="1"/>
</dbReference>
<dbReference type="PaxDb" id="195103-CPF_2096"/>
<sequence>MYRKRKGFTLSEVIIYLAITSLILAIPTSFMIIKDRGYELKVEGEISKIHDFLMEAKQLSKKDNLYGEIIFDILDNKLIYENALRTTSLKLNEVKVSFNRDNLITINETGMISISGTITIIDKNNKRREITIVPGIWKINVK</sequence>
<dbReference type="EMBL" id="CP000246">
    <property type="protein sequence ID" value="ABG82723.1"/>
    <property type="molecule type" value="Genomic_DNA"/>
</dbReference>
<reference evidence="2 3" key="1">
    <citation type="journal article" date="2006" name="Genome Res.">
        <title>Skewed genomic variability in strains of the toxigenic bacterial pathogen, Clostridium perfringens.</title>
        <authorList>
            <person name="Myers G.S."/>
            <person name="Rasko D.A."/>
            <person name="Cheung J.K."/>
            <person name="Ravel J."/>
            <person name="Seshadri R."/>
            <person name="Deboy R.T."/>
            <person name="Ren Q."/>
            <person name="Varga J."/>
            <person name="Awad M.M."/>
            <person name="Brinkac L.M."/>
            <person name="Daugherty S.C."/>
            <person name="Haft D.H."/>
            <person name="Dodson R.J."/>
            <person name="Madupu R."/>
            <person name="Nelson W.C."/>
            <person name="Rosovitz M.J."/>
            <person name="Sullivan S.A."/>
            <person name="Khouri H."/>
            <person name="Dimitrov G.I."/>
            <person name="Watkins K.L."/>
            <person name="Mulligan S."/>
            <person name="Benton J."/>
            <person name="Radune D."/>
            <person name="Fisher D.J."/>
            <person name="Atkins H.S."/>
            <person name="Hiscox T."/>
            <person name="Jost B.H."/>
            <person name="Billington S.J."/>
            <person name="Songer J.G."/>
            <person name="McClane B.A."/>
            <person name="Titball R.W."/>
            <person name="Rood J.I."/>
            <person name="Melville S.B."/>
            <person name="Paulsen I.T."/>
        </authorList>
    </citation>
    <scope>NUCLEOTIDE SEQUENCE [LARGE SCALE GENOMIC DNA]</scope>
    <source>
        <strain evidence="3">ATCC 13124 / DSM 756 / JCM 1290 / NCIMB 6125 / NCTC 8237 / S 107 / Type A</strain>
    </source>
</reference>
<keyword evidence="1" id="KW-0472">Membrane</keyword>
<evidence type="ECO:0000313" key="3">
    <source>
        <dbReference type="Proteomes" id="UP000001823"/>
    </source>
</evidence>
<dbReference type="AlphaFoldDB" id="A0A0H2YPF2"/>
<dbReference type="InterPro" id="IPR012902">
    <property type="entry name" value="N_methyl_site"/>
</dbReference>
<keyword evidence="1" id="KW-1133">Transmembrane helix</keyword>
<evidence type="ECO:0000313" key="2">
    <source>
        <dbReference type="EMBL" id="ABG82723.1"/>
    </source>
</evidence>
<dbReference type="Proteomes" id="UP000001823">
    <property type="component" value="Chromosome"/>
</dbReference>
<gene>
    <name evidence="2" type="ordered locus">CPF_2096</name>
</gene>
<keyword evidence="3" id="KW-1185">Reference proteome</keyword>
<keyword evidence="1" id="KW-0812">Transmembrane</keyword>